<evidence type="ECO:0000313" key="3">
    <source>
        <dbReference type="Proteomes" id="UP000288805"/>
    </source>
</evidence>
<dbReference type="GO" id="GO:0006811">
    <property type="term" value="P:monoatomic ion transport"/>
    <property type="evidence" value="ECO:0007669"/>
    <property type="project" value="InterPro"/>
</dbReference>
<evidence type="ECO:0000256" key="1">
    <source>
        <dbReference type="SAM" id="Phobius"/>
    </source>
</evidence>
<dbReference type="Proteomes" id="UP000288805">
    <property type="component" value="Unassembled WGS sequence"/>
</dbReference>
<sequence>MLGFRFDGFYCEYLGKFAFSNTCVLVSKSVPCDCWWIQSSALPANKFLMHNRVMLYQLAFVLVSMTMQCLFTPQLVDAEHDHAMFVYTSACGRPWSFCHFFQGLDRSPGFLWYFGESKSCGYHIMVSCPVLIDRTLVSFIPLLANVEGKCKASLQRTLDKSYSPTYLDGSNAGCFKEDLKNGSQLLPPPLYHLTTQPPSPNPCATMNTTAFFTTLWQCLSISGWHHTTAVAPPSPSAHHIITTISISISIATFVNTHHDHLTKSFVVLLVACFSFVVIGGILLFKFRDNTQSLEDCFWEAWACLISSSTHLKQRTHIGRVIGFVLAIWGILFYSRLLSTMTEQFRNNMQKLREGAQMQVMEADHIVICGINSHLTFILKQLNKYHEFAVRLGTATARRQRILLLSDLPRKQMDKLADNIAKDLSHIDVLTKRYS</sequence>
<reference evidence="2 3" key="1">
    <citation type="journal article" date="2018" name="PLoS Genet.">
        <title>Population sequencing reveals clonal diversity and ancestral inbreeding in the grapevine cultivar Chardonnay.</title>
        <authorList>
            <person name="Roach M.J."/>
            <person name="Johnson D.L."/>
            <person name="Bohlmann J."/>
            <person name="van Vuuren H.J."/>
            <person name="Jones S.J."/>
            <person name="Pretorius I.S."/>
            <person name="Schmidt S.A."/>
            <person name="Borneman A.R."/>
        </authorList>
    </citation>
    <scope>NUCLEOTIDE SEQUENCE [LARGE SCALE GENOMIC DNA]</scope>
    <source>
        <strain evidence="3">cv. Chardonnay</strain>
        <tissue evidence="2">Leaf</tissue>
    </source>
</reference>
<keyword evidence="1" id="KW-0472">Membrane</keyword>
<name>A0A438KLW6_VITVI</name>
<keyword evidence="1" id="KW-0812">Transmembrane</keyword>
<feature type="transmembrane region" description="Helical" evidence="1">
    <location>
        <begin position="317"/>
        <end position="338"/>
    </location>
</feature>
<accession>A0A438KLW6</accession>
<protein>
    <submittedName>
        <fullName evidence="2">Putative ion channel POLLUX-like 2</fullName>
    </submittedName>
</protein>
<gene>
    <name evidence="2" type="primary">VvCHDp000100_1</name>
    <name evidence="2" type="ORF">CK203_001063</name>
</gene>
<dbReference type="EMBL" id="QGNW01000004">
    <property type="protein sequence ID" value="RVX22200.1"/>
    <property type="molecule type" value="Genomic_DNA"/>
</dbReference>
<dbReference type="AlphaFoldDB" id="A0A438KLW6"/>
<keyword evidence="1" id="KW-1133">Transmembrane helix</keyword>
<proteinExistence type="predicted"/>
<organism evidence="2 3">
    <name type="scientific">Vitis vinifera</name>
    <name type="common">Grape</name>
    <dbReference type="NCBI Taxonomy" id="29760"/>
    <lineage>
        <taxon>Eukaryota</taxon>
        <taxon>Viridiplantae</taxon>
        <taxon>Streptophyta</taxon>
        <taxon>Embryophyta</taxon>
        <taxon>Tracheophyta</taxon>
        <taxon>Spermatophyta</taxon>
        <taxon>Magnoliopsida</taxon>
        <taxon>eudicotyledons</taxon>
        <taxon>Gunneridae</taxon>
        <taxon>Pentapetalae</taxon>
        <taxon>rosids</taxon>
        <taxon>Vitales</taxon>
        <taxon>Vitaceae</taxon>
        <taxon>Viteae</taxon>
        <taxon>Vitis</taxon>
    </lineage>
</organism>
<feature type="transmembrane region" description="Helical" evidence="1">
    <location>
        <begin position="265"/>
        <end position="284"/>
    </location>
</feature>
<dbReference type="PANTHER" id="PTHR31563">
    <property type="entry name" value="ION CHANNEL POLLUX-RELATED"/>
    <property type="match status" value="1"/>
</dbReference>
<dbReference type="InterPro" id="IPR044849">
    <property type="entry name" value="CASTOR/POLLUX/SYM8-like"/>
</dbReference>
<evidence type="ECO:0000313" key="2">
    <source>
        <dbReference type="EMBL" id="RVX22200.1"/>
    </source>
</evidence>
<dbReference type="SUPFAM" id="SSF81324">
    <property type="entry name" value="Voltage-gated potassium channels"/>
    <property type="match status" value="1"/>
</dbReference>
<comment type="caution">
    <text evidence="2">The sequence shown here is derived from an EMBL/GenBank/DDBJ whole genome shotgun (WGS) entry which is preliminary data.</text>
</comment>
<dbReference type="PANTHER" id="PTHR31563:SF13">
    <property type="entry name" value="ION CHANNEL POLLUX-LIKE 1-RELATED"/>
    <property type="match status" value="1"/>
</dbReference>